<evidence type="ECO:0000313" key="2">
    <source>
        <dbReference type="Proteomes" id="UP000708208"/>
    </source>
</evidence>
<feature type="non-terminal residue" evidence="1">
    <location>
        <position position="1"/>
    </location>
</feature>
<dbReference type="Proteomes" id="UP000708208">
    <property type="component" value="Unassembled WGS sequence"/>
</dbReference>
<dbReference type="EMBL" id="CAJVCH010516359">
    <property type="protein sequence ID" value="CAG7821595.1"/>
    <property type="molecule type" value="Genomic_DNA"/>
</dbReference>
<accession>A0A8J2KUE0</accession>
<gene>
    <name evidence="1" type="ORF">AFUS01_LOCUS31926</name>
</gene>
<comment type="caution">
    <text evidence="1">The sequence shown here is derived from an EMBL/GenBank/DDBJ whole genome shotgun (WGS) entry which is preliminary data.</text>
</comment>
<dbReference type="AlphaFoldDB" id="A0A8J2KUE0"/>
<keyword evidence="2" id="KW-1185">Reference proteome</keyword>
<reference evidence="1" key="1">
    <citation type="submission" date="2021-06" db="EMBL/GenBank/DDBJ databases">
        <authorList>
            <person name="Hodson N. C."/>
            <person name="Mongue J. A."/>
            <person name="Jaron S. K."/>
        </authorList>
    </citation>
    <scope>NUCLEOTIDE SEQUENCE</scope>
</reference>
<sequence>SYTAVGLSADILISKLAGKLFVKLFRSVRDFLHKMAEKKASGDARVKVHVVYW</sequence>
<proteinExistence type="predicted"/>
<organism evidence="1 2">
    <name type="scientific">Allacma fusca</name>
    <dbReference type="NCBI Taxonomy" id="39272"/>
    <lineage>
        <taxon>Eukaryota</taxon>
        <taxon>Metazoa</taxon>
        <taxon>Ecdysozoa</taxon>
        <taxon>Arthropoda</taxon>
        <taxon>Hexapoda</taxon>
        <taxon>Collembola</taxon>
        <taxon>Symphypleona</taxon>
        <taxon>Sminthuridae</taxon>
        <taxon>Allacma</taxon>
    </lineage>
</organism>
<name>A0A8J2KUE0_9HEXA</name>
<evidence type="ECO:0000313" key="1">
    <source>
        <dbReference type="EMBL" id="CAG7821595.1"/>
    </source>
</evidence>
<protein>
    <submittedName>
        <fullName evidence="1">Uncharacterized protein</fullName>
    </submittedName>
</protein>